<organism evidence="1 2">
    <name type="scientific">Mesorhizobium delmotii</name>
    <dbReference type="NCBI Taxonomy" id="1631247"/>
    <lineage>
        <taxon>Bacteria</taxon>
        <taxon>Pseudomonadati</taxon>
        <taxon>Pseudomonadota</taxon>
        <taxon>Alphaproteobacteria</taxon>
        <taxon>Hyphomicrobiales</taxon>
        <taxon>Phyllobacteriaceae</taxon>
        <taxon>Mesorhizobium</taxon>
    </lineage>
</organism>
<protein>
    <submittedName>
        <fullName evidence="1">Uncharacterized protein</fullName>
    </submittedName>
</protein>
<proteinExistence type="predicted"/>
<name>A0A2P9AFM6_9HYPH</name>
<evidence type="ECO:0000313" key="2">
    <source>
        <dbReference type="Proteomes" id="UP000245698"/>
    </source>
</evidence>
<gene>
    <name evidence="1" type="ORF">BQ8482_111825</name>
</gene>
<keyword evidence="2" id="KW-1185">Reference proteome</keyword>
<evidence type="ECO:0000313" key="1">
    <source>
        <dbReference type="EMBL" id="SJM29895.1"/>
    </source>
</evidence>
<dbReference type="Proteomes" id="UP000245698">
    <property type="component" value="Unassembled WGS sequence"/>
</dbReference>
<dbReference type="EMBL" id="FUIG01000013">
    <property type="protein sequence ID" value="SJM29895.1"/>
    <property type="molecule type" value="Genomic_DNA"/>
</dbReference>
<reference evidence="2" key="1">
    <citation type="submission" date="2016-12" db="EMBL/GenBank/DDBJ databases">
        <authorList>
            <person name="Brunel B."/>
        </authorList>
    </citation>
    <scope>NUCLEOTIDE SEQUENCE [LARGE SCALE GENOMIC DNA]</scope>
</reference>
<accession>A0A2P9AFM6</accession>
<dbReference type="AlphaFoldDB" id="A0A2P9AFM6"/>
<sequence length="106" mass="11721">MVAKSPSDPKFAGRIIVLAKSYRRAGDAAKNETSAYIDEIATVCGPDYIVVRVVGTKNVDRIPEGPARKHATKDKDIILRRQTLCERILGRKIDKGRIVIGESRTD</sequence>